<dbReference type="AlphaFoldDB" id="A0A1B9H2Z8"/>
<gene>
    <name evidence="2" type="ORF">I316_00778</name>
</gene>
<proteinExistence type="predicted"/>
<accession>A0A1B9H2Z8</accession>
<keyword evidence="1" id="KW-0732">Signal</keyword>
<protein>
    <submittedName>
        <fullName evidence="2">Uncharacterized protein</fullName>
    </submittedName>
</protein>
<keyword evidence="3" id="KW-1185">Reference proteome</keyword>
<evidence type="ECO:0000313" key="2">
    <source>
        <dbReference type="EMBL" id="OCF37651.1"/>
    </source>
</evidence>
<organism evidence="2 3">
    <name type="scientific">Kwoniella heveanensis BCC8398</name>
    <dbReference type="NCBI Taxonomy" id="1296120"/>
    <lineage>
        <taxon>Eukaryota</taxon>
        <taxon>Fungi</taxon>
        <taxon>Dikarya</taxon>
        <taxon>Basidiomycota</taxon>
        <taxon>Agaricomycotina</taxon>
        <taxon>Tremellomycetes</taxon>
        <taxon>Tremellales</taxon>
        <taxon>Cryptococcaceae</taxon>
        <taxon>Kwoniella</taxon>
    </lineage>
</organism>
<dbReference type="PROSITE" id="PS51257">
    <property type="entry name" value="PROKAR_LIPOPROTEIN"/>
    <property type="match status" value="1"/>
</dbReference>
<evidence type="ECO:0000256" key="1">
    <source>
        <dbReference type="SAM" id="SignalP"/>
    </source>
</evidence>
<feature type="signal peptide" evidence="1">
    <location>
        <begin position="1"/>
        <end position="18"/>
    </location>
</feature>
<reference evidence="2 3" key="1">
    <citation type="submission" date="2013-07" db="EMBL/GenBank/DDBJ databases">
        <title>The Genome Sequence of Cryptococcus heveanensis BCC8398.</title>
        <authorList>
            <consortium name="The Broad Institute Genome Sequencing Platform"/>
            <person name="Cuomo C."/>
            <person name="Litvintseva A."/>
            <person name="Chen Y."/>
            <person name="Heitman J."/>
            <person name="Sun S."/>
            <person name="Springer D."/>
            <person name="Dromer F."/>
            <person name="Young S.K."/>
            <person name="Zeng Q."/>
            <person name="Gargeya S."/>
            <person name="Fitzgerald M."/>
            <person name="Abouelleil A."/>
            <person name="Alvarado L."/>
            <person name="Berlin A.M."/>
            <person name="Chapman S.B."/>
            <person name="Dewar J."/>
            <person name="Goldberg J."/>
            <person name="Griggs A."/>
            <person name="Gujja S."/>
            <person name="Hansen M."/>
            <person name="Howarth C."/>
            <person name="Imamovic A."/>
            <person name="Larimer J."/>
            <person name="McCowan C."/>
            <person name="Murphy C."/>
            <person name="Pearson M."/>
            <person name="Priest M."/>
            <person name="Roberts A."/>
            <person name="Saif S."/>
            <person name="Shea T."/>
            <person name="Sykes S."/>
            <person name="Wortman J."/>
            <person name="Nusbaum C."/>
            <person name="Birren B."/>
        </authorList>
    </citation>
    <scope>NUCLEOTIDE SEQUENCE [LARGE SCALE GENOMIC DNA]</scope>
    <source>
        <strain evidence="2 3">BCC8398</strain>
    </source>
</reference>
<sequence length="199" mass="22006">MLFRLGFFILVLVTLACAAPASISPARLEARNYKWHMTDQGSDNGFAGEKPLGSATILIPARSHKALHVVEDQADEGLSIWSRCDSEGTSTLLFTSQDPAGLTEHDILKLRDHAYHDLCRKVELHLEKRADKKKNKKKSKSKIIIEVEKNQTNAAGRRFQAVSGPCGSIGLGSWGLALFRDLMSDVLDVMTLRPHRTNA</sequence>
<reference evidence="3" key="2">
    <citation type="submission" date="2013-12" db="EMBL/GenBank/DDBJ databases">
        <title>Evolution of pathogenesis and genome organization in the Tremellales.</title>
        <authorList>
            <person name="Cuomo C."/>
            <person name="Litvintseva A."/>
            <person name="Heitman J."/>
            <person name="Chen Y."/>
            <person name="Sun S."/>
            <person name="Springer D."/>
            <person name="Dromer F."/>
            <person name="Young S."/>
            <person name="Zeng Q."/>
            <person name="Chapman S."/>
            <person name="Gujja S."/>
            <person name="Saif S."/>
            <person name="Birren B."/>
        </authorList>
    </citation>
    <scope>NUCLEOTIDE SEQUENCE [LARGE SCALE GENOMIC DNA]</scope>
    <source>
        <strain evidence="3">BCC8398</strain>
    </source>
</reference>
<evidence type="ECO:0000313" key="3">
    <source>
        <dbReference type="Proteomes" id="UP000092666"/>
    </source>
</evidence>
<dbReference type="Proteomes" id="UP000092666">
    <property type="component" value="Unassembled WGS sequence"/>
</dbReference>
<name>A0A1B9H2Z8_9TREE</name>
<feature type="chain" id="PRO_5008627579" evidence="1">
    <location>
        <begin position="19"/>
        <end position="199"/>
    </location>
</feature>
<dbReference type="EMBL" id="KV700122">
    <property type="protein sequence ID" value="OCF37651.1"/>
    <property type="molecule type" value="Genomic_DNA"/>
</dbReference>